<gene>
    <name evidence="3" type="ORF">MSNKSG1_16836</name>
</gene>
<feature type="transmembrane region" description="Helical" evidence="1">
    <location>
        <begin position="19"/>
        <end position="40"/>
    </location>
</feature>
<evidence type="ECO:0000313" key="3">
    <source>
        <dbReference type="EMBL" id="EMP54071.1"/>
    </source>
</evidence>
<dbReference type="AlphaFoldDB" id="M7CK79"/>
<organism evidence="3 4">
    <name type="scientific">Marinobacter santoriniensis NKSG1</name>
    <dbReference type="NCBI Taxonomy" id="1288826"/>
    <lineage>
        <taxon>Bacteria</taxon>
        <taxon>Pseudomonadati</taxon>
        <taxon>Pseudomonadota</taxon>
        <taxon>Gammaproteobacteria</taxon>
        <taxon>Pseudomonadales</taxon>
        <taxon>Marinobacteraceae</taxon>
        <taxon>Marinobacter</taxon>
    </lineage>
</organism>
<dbReference type="EMBL" id="APAT01000026">
    <property type="protein sequence ID" value="EMP54071.1"/>
    <property type="molecule type" value="Genomic_DNA"/>
</dbReference>
<dbReference type="SUPFAM" id="SSF103190">
    <property type="entry name" value="Sensory domain-like"/>
    <property type="match status" value="2"/>
</dbReference>
<name>M7CK79_9GAMM</name>
<dbReference type="InterPro" id="IPR048760">
    <property type="entry name" value="VP0354-like_sensor_dom"/>
</dbReference>
<dbReference type="eggNOG" id="COG5002">
    <property type="taxonomic scope" value="Bacteria"/>
</dbReference>
<evidence type="ECO:0000313" key="4">
    <source>
        <dbReference type="Proteomes" id="UP000011960"/>
    </source>
</evidence>
<dbReference type="Pfam" id="PF21623">
    <property type="entry name" value="HK_sensor_dom_bact"/>
    <property type="match status" value="1"/>
</dbReference>
<feature type="transmembrane region" description="Helical" evidence="1">
    <location>
        <begin position="337"/>
        <end position="358"/>
    </location>
</feature>
<keyword evidence="1" id="KW-1133">Transmembrane helix</keyword>
<keyword evidence="1" id="KW-0812">Transmembrane</keyword>
<accession>M7CK79</accession>
<dbReference type="InterPro" id="IPR029151">
    <property type="entry name" value="Sensor-like_sf"/>
</dbReference>
<dbReference type="Proteomes" id="UP000011960">
    <property type="component" value="Unassembled WGS sequence"/>
</dbReference>
<dbReference type="PATRIC" id="fig|1288826.3.peg.3341"/>
<dbReference type="STRING" id="1288826.MSNKSG1_16836"/>
<protein>
    <submittedName>
        <fullName evidence="3">Diguanylate cyclase</fullName>
    </submittedName>
</protein>
<dbReference type="RefSeq" id="WP_008940491.1">
    <property type="nucleotide sequence ID" value="NZ_APAT01000026.1"/>
</dbReference>
<keyword evidence="4" id="KW-1185">Reference proteome</keyword>
<proteinExistence type="predicted"/>
<dbReference type="Gene3D" id="3.30.450.20">
    <property type="entry name" value="PAS domain"/>
    <property type="match status" value="2"/>
</dbReference>
<sequence>MSVPAPGNSSLPYRLARKFLLFLVLFSIGLMALILLMTPIRTSHEESIKSEIIARHHSSLRLVELTIQQRMRQMARDVRFLASLSPLLASETAGPTEHSRLVENVFLELVRANPTYDQARILGTDGMELLRVNRTADGSELVPRQDLQSKASRYYVRKVLETRPGGIYFSPLDLNVENGIIEQPIKPVIRVATRSLEPGGGHSLIFMINYRASQLLDQIRRLFQSGFAEKAMLVNQDGYWLIDAKDRREWGQQLGHPEHRLQTDNQALWNALQSQESGIFAEPDKIYVFRKIRPFSGVPDPEGTSNLNKGPAWYLISEINEGAWRGRSFIQGRAGQLTVLVLISLVASLALALTLLIARRHHR</sequence>
<feature type="domain" description="Histidine kinase VP0354-like sensor" evidence="2">
    <location>
        <begin position="71"/>
        <end position="293"/>
    </location>
</feature>
<evidence type="ECO:0000259" key="2">
    <source>
        <dbReference type="Pfam" id="PF21623"/>
    </source>
</evidence>
<keyword evidence="1" id="KW-0472">Membrane</keyword>
<evidence type="ECO:0000256" key="1">
    <source>
        <dbReference type="SAM" id="Phobius"/>
    </source>
</evidence>
<reference evidence="3 4" key="1">
    <citation type="journal article" date="2013" name="Genome Announc.">
        <title>Genome Sequence of Hydrothermal Arsenic-Respiring Bacterium Marinobacter santoriniensis NKSG1T.</title>
        <authorList>
            <person name="Handley K.M."/>
            <person name="Upton M."/>
            <person name="Beatson S.A."/>
            <person name="Hery M."/>
            <person name="Lloyd J.R."/>
        </authorList>
    </citation>
    <scope>NUCLEOTIDE SEQUENCE [LARGE SCALE GENOMIC DNA]</scope>
    <source>
        <strain evidence="3 4">NKSG1</strain>
    </source>
</reference>
<comment type="caution">
    <text evidence="3">The sequence shown here is derived from an EMBL/GenBank/DDBJ whole genome shotgun (WGS) entry which is preliminary data.</text>
</comment>
<dbReference type="OrthoDB" id="2521613at2"/>